<keyword evidence="2" id="KW-1133">Transmembrane helix</keyword>
<reference evidence="3 4" key="1">
    <citation type="submission" date="2019-03" db="EMBL/GenBank/DDBJ databases">
        <title>Three New Species of Nocardioides, Nocardioides euryhalodurans sp. nov., Nocardioides seonyuensis sp. nov. and Nocardioides eburneoflavus sp. nov. Iolated from Soil.</title>
        <authorList>
            <person name="Roh S.G."/>
            <person name="Lee C."/>
            <person name="Kim M.-K."/>
            <person name="Kim S.B."/>
        </authorList>
    </citation>
    <scope>NUCLEOTIDE SEQUENCE [LARGE SCALE GENOMIC DNA]</scope>
    <source>
        <strain evidence="3 4">MMS17-SY207-3</strain>
    </source>
</reference>
<evidence type="ECO:0000256" key="2">
    <source>
        <dbReference type="SAM" id="Phobius"/>
    </source>
</evidence>
<dbReference type="OrthoDB" id="5193039at2"/>
<evidence type="ECO:0000256" key="1">
    <source>
        <dbReference type="SAM" id="MobiDB-lite"/>
    </source>
</evidence>
<dbReference type="KEGG" id="nsn:EXE58_14210"/>
<sequence length="99" mass="10877">MTSSTASVRNAMPDHSSPSVEPTGDPWHAFGFIVSGVLVYGLAGWAADRWFGTSWLVVVGILFGAGMGIYMTWARFNKPYSQVFDKLSEDEKNDTGELR</sequence>
<protein>
    <submittedName>
        <fullName evidence="3">AtpZ/AtpI family protein</fullName>
    </submittedName>
</protein>
<name>A0A4P7IID8_9ACTN</name>
<keyword evidence="4" id="KW-1185">Reference proteome</keyword>
<accession>A0A4P7IID8</accession>
<feature type="region of interest" description="Disordered" evidence="1">
    <location>
        <begin position="1"/>
        <end position="22"/>
    </location>
</feature>
<dbReference type="EMBL" id="CP038436">
    <property type="protein sequence ID" value="QBX56503.1"/>
    <property type="molecule type" value="Genomic_DNA"/>
</dbReference>
<dbReference type="RefSeq" id="WP_135268489.1">
    <property type="nucleotide sequence ID" value="NZ_CP038436.1"/>
</dbReference>
<feature type="transmembrane region" description="Helical" evidence="2">
    <location>
        <begin position="54"/>
        <end position="73"/>
    </location>
</feature>
<evidence type="ECO:0000313" key="3">
    <source>
        <dbReference type="EMBL" id="QBX56503.1"/>
    </source>
</evidence>
<dbReference type="AlphaFoldDB" id="A0A4P7IID8"/>
<keyword evidence="2" id="KW-0472">Membrane</keyword>
<feature type="transmembrane region" description="Helical" evidence="2">
    <location>
        <begin position="27"/>
        <end position="47"/>
    </location>
</feature>
<proteinExistence type="predicted"/>
<keyword evidence="2" id="KW-0812">Transmembrane</keyword>
<dbReference type="Proteomes" id="UP000294853">
    <property type="component" value="Chromosome"/>
</dbReference>
<organism evidence="3 4">
    <name type="scientific">Nocardioides seonyuensis</name>
    <dbReference type="NCBI Taxonomy" id="2518371"/>
    <lineage>
        <taxon>Bacteria</taxon>
        <taxon>Bacillati</taxon>
        <taxon>Actinomycetota</taxon>
        <taxon>Actinomycetes</taxon>
        <taxon>Propionibacteriales</taxon>
        <taxon>Nocardioidaceae</taxon>
        <taxon>Nocardioides</taxon>
    </lineage>
</organism>
<gene>
    <name evidence="3" type="ORF">EXE58_14210</name>
</gene>
<evidence type="ECO:0000313" key="4">
    <source>
        <dbReference type="Proteomes" id="UP000294853"/>
    </source>
</evidence>